<accession>A0ABV6XIC4</accession>
<keyword evidence="2" id="KW-1185">Reference proteome</keyword>
<comment type="caution">
    <text evidence="1">The sequence shown here is derived from an EMBL/GenBank/DDBJ whole genome shotgun (WGS) entry which is preliminary data.</text>
</comment>
<name>A0ABV6XIC4_9ACTN</name>
<dbReference type="RefSeq" id="WP_380563617.1">
    <property type="nucleotide sequence ID" value="NZ_JBEUKS010000002.1"/>
</dbReference>
<protein>
    <submittedName>
        <fullName evidence="1">Uncharacterized protein</fullName>
    </submittedName>
</protein>
<dbReference type="EMBL" id="JBEUKS010000002">
    <property type="protein sequence ID" value="MFC1438025.1"/>
    <property type="molecule type" value="Genomic_DNA"/>
</dbReference>
<evidence type="ECO:0000313" key="1">
    <source>
        <dbReference type="EMBL" id="MFC1438025.1"/>
    </source>
</evidence>
<dbReference type="Proteomes" id="UP001592581">
    <property type="component" value="Unassembled WGS sequence"/>
</dbReference>
<organism evidence="1 2">
    <name type="scientific">Streptacidiphilus jeojiensis</name>
    <dbReference type="NCBI Taxonomy" id="3229225"/>
    <lineage>
        <taxon>Bacteria</taxon>
        <taxon>Bacillati</taxon>
        <taxon>Actinomycetota</taxon>
        <taxon>Actinomycetes</taxon>
        <taxon>Kitasatosporales</taxon>
        <taxon>Streptomycetaceae</taxon>
        <taxon>Streptacidiphilus</taxon>
    </lineage>
</organism>
<gene>
    <name evidence="1" type="ORF">ABUW04_07115</name>
</gene>
<evidence type="ECO:0000313" key="2">
    <source>
        <dbReference type="Proteomes" id="UP001592581"/>
    </source>
</evidence>
<sequence>MDEEETQLLRNSLTYIEILLTRYEPRRETAWRVQPGSSLAGDDARTDPYHLSHSVQHALQVAIDHVQCLRSSLVERMDADKASVVLHTHGQATLLRGALENSARAVWLIAPPQRLERVRRRLTLQADDHKNNRAMAAVVAAAMAPPCQPRADPDTLFPRSEAEQWTQLVALFQAAGATLTEPKALKSALKFTGYADIVRTAGQELARPPDFDGSLDMGKVLEFAWKGCSALAHGDLSGSLNQLPRQVQSQTGKILFVRMTGSVTNLHFWTTLACMTITKALDLFDSRARKYH</sequence>
<proteinExistence type="predicted"/>
<reference evidence="1 2" key="1">
    <citation type="submission" date="2024-06" db="EMBL/GenBank/DDBJ databases">
        <authorList>
            <person name="Lee S.D."/>
        </authorList>
    </citation>
    <scope>NUCLEOTIDE SEQUENCE [LARGE SCALE GENOMIC DNA]</scope>
    <source>
        <strain evidence="1 2">N1-10</strain>
    </source>
</reference>